<evidence type="ECO:0000256" key="1">
    <source>
        <dbReference type="SAM" id="MobiDB-lite"/>
    </source>
</evidence>
<proteinExistence type="predicted"/>
<protein>
    <submittedName>
        <fullName evidence="2">Uncharacterized protein</fullName>
    </submittedName>
</protein>
<feature type="region of interest" description="Disordered" evidence="1">
    <location>
        <begin position="109"/>
        <end position="131"/>
    </location>
</feature>
<evidence type="ECO:0000313" key="2">
    <source>
        <dbReference type="EMBL" id="WBO61701.1"/>
    </source>
</evidence>
<organism evidence="2 3">
    <name type="scientific">Streptomyces camelliae</name>
    <dbReference type="NCBI Taxonomy" id="3004093"/>
    <lineage>
        <taxon>Bacteria</taxon>
        <taxon>Bacillati</taxon>
        <taxon>Actinomycetota</taxon>
        <taxon>Actinomycetes</taxon>
        <taxon>Kitasatosporales</taxon>
        <taxon>Streptomycetaceae</taxon>
        <taxon>Streptomyces</taxon>
    </lineage>
</organism>
<dbReference type="RefSeq" id="WP_270079657.1">
    <property type="nucleotide sequence ID" value="NZ_CP115300.1"/>
</dbReference>
<gene>
    <name evidence="2" type="ORF">O1G22_01935</name>
</gene>
<dbReference type="Proteomes" id="UP001212326">
    <property type="component" value="Chromosome"/>
</dbReference>
<accession>A0ABY7NTZ6</accession>
<reference evidence="2 3" key="1">
    <citation type="submission" date="2022-12" db="EMBL/GenBank/DDBJ databases">
        <authorList>
            <person name="Mo P."/>
        </authorList>
    </citation>
    <scope>NUCLEOTIDE SEQUENCE [LARGE SCALE GENOMIC DNA]</scope>
    <source>
        <strain evidence="2 3">HUAS 2-6</strain>
    </source>
</reference>
<keyword evidence="3" id="KW-1185">Reference proteome</keyword>
<sequence>MIADNHKGGPGLVRCRATQHREPHRERLTLHVSDLTPGEGVLMPTYCSDGQEIATSAPFTEIRTTAQPRGDLLNALWSALPPQLRVAAALFAPGDLLSADIRQTSPTRIWSSSGVESRGSAPEKPVSRIRS</sequence>
<dbReference type="EMBL" id="CP115300">
    <property type="protein sequence ID" value="WBO61701.1"/>
    <property type="molecule type" value="Genomic_DNA"/>
</dbReference>
<evidence type="ECO:0000313" key="3">
    <source>
        <dbReference type="Proteomes" id="UP001212326"/>
    </source>
</evidence>
<name>A0ABY7NTZ6_9ACTN</name>